<evidence type="ECO:0000256" key="1">
    <source>
        <dbReference type="ARBA" id="ARBA00022857"/>
    </source>
</evidence>
<dbReference type="Pfam" id="PF08240">
    <property type="entry name" value="ADH_N"/>
    <property type="match status" value="1"/>
</dbReference>
<proteinExistence type="predicted"/>
<feature type="domain" description="Alcohol dehydrogenase-like N-terminal" evidence="3">
    <location>
        <begin position="41"/>
        <end position="94"/>
    </location>
</feature>
<accession>A0ABW2G8P9</accession>
<comment type="caution">
    <text evidence="4">The sequence shown here is derived from an EMBL/GenBank/DDBJ whole genome shotgun (WGS) entry which is preliminary data.</text>
</comment>
<dbReference type="RefSeq" id="WP_380233198.1">
    <property type="nucleotide sequence ID" value="NZ_JBHTAJ010000150.1"/>
</dbReference>
<dbReference type="PANTHER" id="PTHR44154:SF1">
    <property type="entry name" value="QUINONE OXIDOREDUCTASE"/>
    <property type="match status" value="1"/>
</dbReference>
<keyword evidence="1" id="KW-0521">NADP</keyword>
<evidence type="ECO:0000313" key="5">
    <source>
        <dbReference type="Proteomes" id="UP001596435"/>
    </source>
</evidence>
<dbReference type="SUPFAM" id="SSF50129">
    <property type="entry name" value="GroES-like"/>
    <property type="match status" value="1"/>
</dbReference>
<dbReference type="InterPro" id="IPR013154">
    <property type="entry name" value="ADH-like_N"/>
</dbReference>
<evidence type="ECO:0000256" key="2">
    <source>
        <dbReference type="SAM" id="MobiDB-lite"/>
    </source>
</evidence>
<dbReference type="Gene3D" id="3.90.180.10">
    <property type="entry name" value="Medium-chain alcohol dehydrogenases, catalytic domain"/>
    <property type="match status" value="1"/>
</dbReference>
<dbReference type="PANTHER" id="PTHR44154">
    <property type="entry name" value="QUINONE OXIDOREDUCTASE"/>
    <property type="match status" value="1"/>
</dbReference>
<protein>
    <submittedName>
        <fullName evidence="4">Alcohol dehydrogenase catalytic domain-containing protein</fullName>
    </submittedName>
</protein>
<evidence type="ECO:0000313" key="4">
    <source>
        <dbReference type="EMBL" id="MFC7185145.1"/>
    </source>
</evidence>
<dbReference type="Proteomes" id="UP001596435">
    <property type="component" value="Unassembled WGS sequence"/>
</dbReference>
<feature type="non-terminal residue" evidence="4">
    <location>
        <position position="168"/>
    </location>
</feature>
<keyword evidence="5" id="KW-1185">Reference proteome</keyword>
<name>A0ABW2G8P9_9ACTN</name>
<dbReference type="InterPro" id="IPR051603">
    <property type="entry name" value="Zinc-ADH_QOR/CCCR"/>
</dbReference>
<organism evidence="4 5">
    <name type="scientific">Kitasatospora paranensis</name>
    <dbReference type="NCBI Taxonomy" id="258053"/>
    <lineage>
        <taxon>Bacteria</taxon>
        <taxon>Bacillati</taxon>
        <taxon>Actinomycetota</taxon>
        <taxon>Actinomycetes</taxon>
        <taxon>Kitasatosporales</taxon>
        <taxon>Streptomycetaceae</taxon>
        <taxon>Kitasatospora</taxon>
    </lineage>
</organism>
<gene>
    <name evidence="4" type="ORF">ACFQMG_36935</name>
</gene>
<evidence type="ECO:0000259" key="3">
    <source>
        <dbReference type="Pfam" id="PF08240"/>
    </source>
</evidence>
<dbReference type="InterPro" id="IPR011032">
    <property type="entry name" value="GroES-like_sf"/>
</dbReference>
<feature type="region of interest" description="Disordered" evidence="2">
    <location>
        <begin position="1"/>
        <end position="21"/>
    </location>
</feature>
<reference evidence="5" key="1">
    <citation type="journal article" date="2019" name="Int. J. Syst. Evol. Microbiol.">
        <title>The Global Catalogue of Microorganisms (GCM) 10K type strain sequencing project: providing services to taxonomists for standard genome sequencing and annotation.</title>
        <authorList>
            <consortium name="The Broad Institute Genomics Platform"/>
            <consortium name="The Broad Institute Genome Sequencing Center for Infectious Disease"/>
            <person name="Wu L."/>
            <person name="Ma J."/>
        </authorList>
    </citation>
    <scope>NUCLEOTIDE SEQUENCE [LARGE SCALE GENOMIC DNA]</scope>
    <source>
        <strain evidence="5">CGMCC 1.12859</strain>
    </source>
</reference>
<sequence length="168" mass="16817">MRALVHRGAGSGPAGIGTAERPLPGPGQLLVRVVAAGWPAGRPARPGIVGEEFAGTVERLGAGAYGWERGDDVLGHCPSGACAEYVALPAERVAGRPAALAWAEAALLPVTAAGARAALDKLRVRRGETLLVHGAQAPAGRVAVRLALAGRAAVVAAARAAARPALRA</sequence>
<dbReference type="EMBL" id="JBHTAJ010000150">
    <property type="protein sequence ID" value="MFC7185145.1"/>
    <property type="molecule type" value="Genomic_DNA"/>
</dbReference>